<protein>
    <submittedName>
        <fullName evidence="11">Uncharacterized protein</fullName>
    </submittedName>
</protein>
<evidence type="ECO:0000313" key="11">
    <source>
        <dbReference type="EMBL" id="EEQ99582.1"/>
    </source>
</evidence>
<keyword evidence="3 8" id="KW-0812">Transmembrane</keyword>
<dbReference type="GO" id="GO:0015183">
    <property type="term" value="F:L-aspartate transmembrane transporter activity"/>
    <property type="evidence" value="ECO:0007669"/>
    <property type="project" value="TreeGrafter"/>
</dbReference>
<keyword evidence="6" id="KW-0496">Mitochondrion</keyword>
<dbReference type="Proteomes" id="UP000007800">
    <property type="component" value="Unassembled WGS sequence"/>
</dbReference>
<evidence type="ECO:0000256" key="6">
    <source>
        <dbReference type="ARBA" id="ARBA00023128"/>
    </source>
</evidence>
<dbReference type="PANTHER" id="PTHR45678">
    <property type="entry name" value="MITOCHONDRIAL 2-OXODICARBOXYLATE CARRIER 1-RELATED"/>
    <property type="match status" value="1"/>
</dbReference>
<dbReference type="PROSITE" id="PS50920">
    <property type="entry name" value="SOLCAR"/>
    <property type="match status" value="1"/>
</dbReference>
<dbReference type="GeneID" id="9051345"/>
<evidence type="ECO:0000256" key="8">
    <source>
        <dbReference type="PROSITE-ProRule" id="PRU00282"/>
    </source>
</evidence>
<gene>
    <name evidence="11" type="ORF">Pmar_PMAR028447</name>
</gene>
<accession>C5LUL0</accession>
<name>C5LUL0_PERM5</name>
<organism evidence="12">
    <name type="scientific">Perkinsus marinus (strain ATCC 50983 / TXsc)</name>
    <dbReference type="NCBI Taxonomy" id="423536"/>
    <lineage>
        <taxon>Eukaryota</taxon>
        <taxon>Sar</taxon>
        <taxon>Alveolata</taxon>
        <taxon>Perkinsozoa</taxon>
        <taxon>Perkinsea</taxon>
        <taxon>Perkinsida</taxon>
        <taxon>Perkinsidae</taxon>
        <taxon>Perkinsus</taxon>
    </lineage>
</organism>
<dbReference type="Gene3D" id="1.50.40.10">
    <property type="entry name" value="Mitochondrial carrier domain"/>
    <property type="match status" value="1"/>
</dbReference>
<evidence type="ECO:0000256" key="1">
    <source>
        <dbReference type="ARBA" id="ARBA00004448"/>
    </source>
</evidence>
<keyword evidence="5 10" id="KW-1133">Transmembrane helix</keyword>
<sequence length="158" mass="17955">MPSPHPTNATHSTTPFSHSVIAGGIAGMVELTAMYPLDVIKTRAMAGTGRQKNMFMVLLMIYSVLTRAIKDERIRIYRGMLFPLLSETPKRALKFSTNAQLRDSFQSLVQARILRPDASINEWCRSWYMRGSYSMLTRTGEDTYAATRKQRPLLLEHT</sequence>
<dbReference type="InParanoid" id="C5LUL0"/>
<evidence type="ECO:0000313" key="12">
    <source>
        <dbReference type="Proteomes" id="UP000007800"/>
    </source>
</evidence>
<evidence type="ECO:0000256" key="3">
    <source>
        <dbReference type="ARBA" id="ARBA00022692"/>
    </source>
</evidence>
<dbReference type="InterPro" id="IPR051028">
    <property type="entry name" value="Mito_Solute_Carrier"/>
</dbReference>
<dbReference type="EMBL" id="GG685520">
    <property type="protein sequence ID" value="EEQ99582.1"/>
    <property type="molecule type" value="Genomic_DNA"/>
</dbReference>
<proteinExistence type="inferred from homology"/>
<comment type="subcellular location">
    <subcellularLocation>
        <location evidence="1">Mitochondrion inner membrane</location>
        <topology evidence="1">Multi-pass membrane protein</topology>
    </subcellularLocation>
</comment>
<feature type="repeat" description="Solcar" evidence="8">
    <location>
        <begin position="14"/>
        <end position="104"/>
    </location>
</feature>
<dbReference type="SUPFAM" id="SSF103506">
    <property type="entry name" value="Mitochondrial carrier"/>
    <property type="match status" value="1"/>
</dbReference>
<keyword evidence="7 8" id="KW-0472">Membrane</keyword>
<dbReference type="OrthoDB" id="434783at2759"/>
<dbReference type="PANTHER" id="PTHR45678:SF1">
    <property type="entry name" value="MITOCHONDRIAL 2-OXODICARBOXYLATE CARRIER 1-RELATED"/>
    <property type="match status" value="1"/>
</dbReference>
<keyword evidence="4" id="KW-0999">Mitochondrion inner membrane</keyword>
<dbReference type="Pfam" id="PF00153">
    <property type="entry name" value="Mito_carr"/>
    <property type="match status" value="1"/>
</dbReference>
<reference evidence="11 12" key="1">
    <citation type="submission" date="2008-07" db="EMBL/GenBank/DDBJ databases">
        <authorList>
            <person name="El-Sayed N."/>
            <person name="Caler E."/>
            <person name="Inman J."/>
            <person name="Amedeo P."/>
            <person name="Hass B."/>
            <person name="Wortman J."/>
        </authorList>
    </citation>
    <scope>NUCLEOTIDE SEQUENCE [LARGE SCALE GENOMIC DNA]</scope>
    <source>
        <strain evidence="12">ATCC 50983 / TXsc</strain>
    </source>
</reference>
<keyword evidence="12" id="KW-1185">Reference proteome</keyword>
<dbReference type="GO" id="GO:0005743">
    <property type="term" value="C:mitochondrial inner membrane"/>
    <property type="evidence" value="ECO:0007669"/>
    <property type="project" value="UniProtKB-SubCell"/>
</dbReference>
<evidence type="ECO:0000256" key="9">
    <source>
        <dbReference type="RuleBase" id="RU000488"/>
    </source>
</evidence>
<dbReference type="RefSeq" id="XP_002766865.1">
    <property type="nucleotide sequence ID" value="XM_002766819.1"/>
</dbReference>
<dbReference type="InterPro" id="IPR018108">
    <property type="entry name" value="MCP_transmembrane"/>
</dbReference>
<feature type="non-terminal residue" evidence="11">
    <location>
        <position position="158"/>
    </location>
</feature>
<dbReference type="InterPro" id="IPR023395">
    <property type="entry name" value="MCP_dom_sf"/>
</dbReference>
<evidence type="ECO:0000256" key="2">
    <source>
        <dbReference type="ARBA" id="ARBA00006375"/>
    </source>
</evidence>
<dbReference type="GO" id="GO:0043490">
    <property type="term" value="P:malate-aspartate shuttle"/>
    <property type="evidence" value="ECO:0007669"/>
    <property type="project" value="TreeGrafter"/>
</dbReference>
<evidence type="ECO:0000256" key="4">
    <source>
        <dbReference type="ARBA" id="ARBA00022792"/>
    </source>
</evidence>
<evidence type="ECO:0000256" key="7">
    <source>
        <dbReference type="ARBA" id="ARBA00023136"/>
    </source>
</evidence>
<dbReference type="GO" id="GO:0005313">
    <property type="term" value="F:L-glutamate transmembrane transporter activity"/>
    <property type="evidence" value="ECO:0007669"/>
    <property type="project" value="TreeGrafter"/>
</dbReference>
<dbReference type="AlphaFoldDB" id="C5LUL0"/>
<evidence type="ECO:0000256" key="10">
    <source>
        <dbReference type="SAM" id="Phobius"/>
    </source>
</evidence>
<comment type="similarity">
    <text evidence="2 9">Belongs to the mitochondrial carrier (TC 2.A.29) family.</text>
</comment>
<keyword evidence="9" id="KW-0813">Transport</keyword>
<evidence type="ECO:0000256" key="5">
    <source>
        <dbReference type="ARBA" id="ARBA00022989"/>
    </source>
</evidence>
<feature type="transmembrane region" description="Helical" evidence="10">
    <location>
        <begin position="20"/>
        <end position="40"/>
    </location>
</feature>